<dbReference type="InterPro" id="IPR032675">
    <property type="entry name" value="LRR_dom_sf"/>
</dbReference>
<dbReference type="SUPFAM" id="SSF52047">
    <property type="entry name" value="RNI-like"/>
    <property type="match status" value="1"/>
</dbReference>
<name>A0A8H5EV52_9AGAR</name>
<comment type="caution">
    <text evidence="1">The sequence shown here is derived from an EMBL/GenBank/DDBJ whole genome shotgun (WGS) entry which is preliminary data.</text>
</comment>
<evidence type="ECO:0008006" key="3">
    <source>
        <dbReference type="Google" id="ProtNLM"/>
    </source>
</evidence>
<dbReference type="Proteomes" id="UP000541558">
    <property type="component" value="Unassembled WGS sequence"/>
</dbReference>
<organism evidence="1 2">
    <name type="scientific">Ephemerocybe angulata</name>
    <dbReference type="NCBI Taxonomy" id="980116"/>
    <lineage>
        <taxon>Eukaryota</taxon>
        <taxon>Fungi</taxon>
        <taxon>Dikarya</taxon>
        <taxon>Basidiomycota</taxon>
        <taxon>Agaricomycotina</taxon>
        <taxon>Agaricomycetes</taxon>
        <taxon>Agaricomycetidae</taxon>
        <taxon>Agaricales</taxon>
        <taxon>Agaricineae</taxon>
        <taxon>Psathyrellaceae</taxon>
        <taxon>Ephemerocybe</taxon>
    </lineage>
</organism>
<dbReference type="Gene3D" id="3.80.10.10">
    <property type="entry name" value="Ribonuclease Inhibitor"/>
    <property type="match status" value="1"/>
</dbReference>
<proteinExistence type="predicted"/>
<sequence length="461" mass="52715">MLREWSSPTRVDESGNPLPLLPNELYEEILSPIRSDGSPQDKYRVSLTCRYFCYLMLPHVLNTLTFDRSCSSRRPRGPDCFAYCDALANNKGQARKIAKHVHRCHFWEHPAIGRLPNEFQPYMGLLPESFAMALGFMENITELTFSRCVITVELVHVLPQFKQLKSLAFLHIATFGLYTKEYSILSTLRLSRLSMRMAGLQFAIDLATAFDYTSLTSLVSWVPASVRALESAGDWLPLRELELTMDKCHITNSSFRWLRELRKLSLGSFAEDALNEVVKLQPSDLPNLEELECTAGQLHILAPGRPLTKVTLKLGNQHENRKCPRTLFKTLSQASRPIEELTIPVSWFLNYVGSFDHLLSLQQLTLVDESNDNLEEGEKLLRRICIEFPSFPEVQSIRAIHQYTYGPPRRIQIQDSDIDKQRQILSTIPSGRGAPFLVIQLGRIHWSRRIGVWSADIERNS</sequence>
<evidence type="ECO:0000313" key="1">
    <source>
        <dbReference type="EMBL" id="KAF5313559.1"/>
    </source>
</evidence>
<dbReference type="EMBL" id="JAACJK010000223">
    <property type="protein sequence ID" value="KAF5313559.1"/>
    <property type="molecule type" value="Genomic_DNA"/>
</dbReference>
<dbReference type="InterPro" id="IPR036047">
    <property type="entry name" value="F-box-like_dom_sf"/>
</dbReference>
<protein>
    <recommendedName>
        <fullName evidence="3">F-box domain-containing protein</fullName>
    </recommendedName>
</protein>
<keyword evidence="2" id="KW-1185">Reference proteome</keyword>
<dbReference type="SUPFAM" id="SSF81383">
    <property type="entry name" value="F-box domain"/>
    <property type="match status" value="1"/>
</dbReference>
<gene>
    <name evidence="1" type="ORF">D9611_010199</name>
</gene>
<accession>A0A8H5EV52</accession>
<dbReference type="AlphaFoldDB" id="A0A8H5EV52"/>
<evidence type="ECO:0000313" key="2">
    <source>
        <dbReference type="Proteomes" id="UP000541558"/>
    </source>
</evidence>
<dbReference type="OrthoDB" id="3259156at2759"/>
<reference evidence="1 2" key="1">
    <citation type="journal article" date="2020" name="ISME J.">
        <title>Uncovering the hidden diversity of litter-decomposition mechanisms in mushroom-forming fungi.</title>
        <authorList>
            <person name="Floudas D."/>
            <person name="Bentzer J."/>
            <person name="Ahren D."/>
            <person name="Johansson T."/>
            <person name="Persson P."/>
            <person name="Tunlid A."/>
        </authorList>
    </citation>
    <scope>NUCLEOTIDE SEQUENCE [LARGE SCALE GENOMIC DNA]</scope>
    <source>
        <strain evidence="1 2">CBS 175.51</strain>
    </source>
</reference>